<dbReference type="OrthoDB" id="9813301at2"/>
<feature type="compositionally biased region" description="Gly residues" evidence="1">
    <location>
        <begin position="182"/>
        <end position="203"/>
    </location>
</feature>
<proteinExistence type="predicted"/>
<name>A0A964UNT1_9ACTN</name>
<dbReference type="EMBL" id="JAAAHS010000085">
    <property type="protein sequence ID" value="NBE52481.1"/>
    <property type="molecule type" value="Genomic_DNA"/>
</dbReference>
<keyword evidence="3" id="KW-1185">Reference proteome</keyword>
<evidence type="ECO:0000256" key="1">
    <source>
        <dbReference type="SAM" id="MobiDB-lite"/>
    </source>
</evidence>
<comment type="caution">
    <text evidence="2">The sequence shown here is derived from an EMBL/GenBank/DDBJ whole genome shotgun (WGS) entry which is preliminary data.</text>
</comment>
<protein>
    <recommendedName>
        <fullName evidence="4">Peptidoglycan binding domain-containing protein</fullName>
    </recommendedName>
</protein>
<feature type="region of interest" description="Disordered" evidence="1">
    <location>
        <begin position="1"/>
        <end position="406"/>
    </location>
</feature>
<feature type="compositionally biased region" description="Low complexity" evidence="1">
    <location>
        <begin position="142"/>
        <end position="151"/>
    </location>
</feature>
<evidence type="ECO:0000313" key="2">
    <source>
        <dbReference type="EMBL" id="NBE52481.1"/>
    </source>
</evidence>
<accession>A0A964UNT1</accession>
<organism evidence="2 3">
    <name type="scientific">Streptomyces boluensis</name>
    <dbReference type="NCBI Taxonomy" id="1775135"/>
    <lineage>
        <taxon>Bacteria</taxon>
        <taxon>Bacillati</taxon>
        <taxon>Actinomycetota</taxon>
        <taxon>Actinomycetes</taxon>
        <taxon>Kitasatosporales</taxon>
        <taxon>Streptomycetaceae</taxon>
        <taxon>Streptomyces</taxon>
    </lineage>
</organism>
<feature type="compositionally biased region" description="Low complexity" evidence="1">
    <location>
        <begin position="230"/>
        <end position="242"/>
    </location>
</feature>
<feature type="compositionally biased region" description="Low complexity" evidence="1">
    <location>
        <begin position="250"/>
        <end position="273"/>
    </location>
</feature>
<feature type="compositionally biased region" description="Gly residues" evidence="1">
    <location>
        <begin position="308"/>
        <end position="319"/>
    </location>
</feature>
<sequence length="722" mass="71065">MSRETDSSSSGPQGRGGAAYPSGTPPYGQPGGDGADGADPSPWRQLPEHEAEQPATPDGPETQTTLTTRIRINIPGSRPIPPVVMRTPVGDSDSAEPAGPSSPLAGREPAGPPSGGAPAGAPSGAPSGGSGLPRRPAPGAPGAPAAPAGSTGSAGSGGESTSDWFAPRKQGKSSGATPPGGTPSGGAPSGGAPSGGAPSGGPGAPRLPAAQGGGRRGDLPYFSGPGGDNAPGTPGTSGPAPADQGGAGNPSGPRPSRFGPGPAGTPSAPAGPSGPAGPAGPTAPTGPTGGPATGDGPVLPAAFRKSAGAGGGIGAGPGAPTGPAMADDTALLNPRTGEGPPPGGRHVSGDTLTSGIPVVPAGPQSDPVFPQHGTHTPHTPPVLPDPPAPRRDEDDTPASAAPPKKKGRNKLVLIGAAVVGVTGIAYGAGLLMNHSDVPKGTTVLGVDIGGGTRDEAVKKLDAVLEERSAKALRLSIDGDEATLKPSQSGLSVNTQETVRQAAGSDYNPVSVIGSLFGAERVVDPVMPTDKEKLRDALLRVAGTSGTAAEATIEFRPGKAVPSYGRSGKSLNPQGSVTAVEAAYRTQVETGSAEPVQLPVSAADPNIPKAEVDRMMKEFATPAMSGLITVRTDAAHTVSFSPEKSIYKFVSVQPGQRGKLVPKYDLAALEALYGSAFDGVRMEMADGSKKPVTPQLVAQAVNRALVGATPAERIVQIGPQQQN</sequence>
<evidence type="ECO:0000313" key="3">
    <source>
        <dbReference type="Proteomes" id="UP000598297"/>
    </source>
</evidence>
<dbReference type="AlphaFoldDB" id="A0A964UNT1"/>
<feature type="compositionally biased region" description="Pro residues" evidence="1">
    <location>
        <begin position="378"/>
        <end position="387"/>
    </location>
</feature>
<reference evidence="2" key="1">
    <citation type="submission" date="2020-01" db="EMBL/GenBank/DDBJ databases">
        <title>Whole-genome analyses of novel actinobacteria.</title>
        <authorList>
            <person name="Sahin N."/>
        </authorList>
    </citation>
    <scope>NUCLEOTIDE SEQUENCE</scope>
    <source>
        <strain evidence="2">YC537</strain>
    </source>
</reference>
<gene>
    <name evidence="2" type="ORF">GUY60_13795</name>
</gene>
<dbReference type="RefSeq" id="WP_161697449.1">
    <property type="nucleotide sequence ID" value="NZ_JAAAHS010000085.1"/>
</dbReference>
<evidence type="ECO:0008006" key="4">
    <source>
        <dbReference type="Google" id="ProtNLM"/>
    </source>
</evidence>
<feature type="compositionally biased region" description="Polar residues" evidence="1">
    <location>
        <begin position="61"/>
        <end position="70"/>
    </location>
</feature>
<dbReference type="Proteomes" id="UP000598297">
    <property type="component" value="Unassembled WGS sequence"/>
</dbReference>